<accession>A0A975TCI3</accession>
<evidence type="ECO:0000313" key="6">
    <source>
        <dbReference type="EMBL" id="QXE25547.1"/>
    </source>
</evidence>
<keyword evidence="7" id="KW-1185">Reference proteome</keyword>
<dbReference type="KEGG" id="rsin:B6N60_04262"/>
<keyword evidence="1" id="KW-0732">Signal</keyword>
<dbReference type="GO" id="GO:0004930">
    <property type="term" value="F:G protein-coupled receptor activity"/>
    <property type="evidence" value="ECO:0007669"/>
    <property type="project" value="InterPro"/>
</dbReference>
<feature type="region of interest" description="Disordered" evidence="4">
    <location>
        <begin position="575"/>
        <end position="600"/>
    </location>
</feature>
<name>A0A975TCI3_9NOST</name>
<dbReference type="EMBL" id="CP021056">
    <property type="protein sequence ID" value="QXE25547.1"/>
    <property type="molecule type" value="Genomic_DNA"/>
</dbReference>
<evidence type="ECO:0000256" key="4">
    <source>
        <dbReference type="SAM" id="MobiDB-lite"/>
    </source>
</evidence>
<sequence length="1057" mass="110500">MIINGTASIDELYAQNNDQIFGLDGDDILDASNGQGSNLLNGGGGKDRLLGNLNDTLVGGLGSDRLYALGVLGNNSLNGNEDNDQLFVVEGGNNQLDGGSGNDQLVISGGSGSNTLVGGLGNDVLNVANGTGNNYLVGGENDDILIGGTASDSLFGGIGDDSLFGGVQGSQLTGGAGLDRFFIASAAIPDTPVEVLDFTKTEDKVIVVGIPEVKSFADLILEPTGSDTTIKASINGNIKTLGILKGIQANSLTPDDFNFLASVFLIVPASANEGNAVTFTITRTGDALTQQSVTVSTSIVGSDTASDSDFVAKTETIVFNSGETAKTFTVQTNQDALFEENETFSVTLTNPTNGGLISATNGTAQGTINNDDAAPIFAIASASGTEGNSITFTITRTGNAQTSQSVTVSTAISTGDTASESDFAAKTQTLTFAQNETSKTFTVETNQDSQAEENETFSVNLTNPTNGATISTSNGTAKGRINDDDTTTTSSVFAIASASGTEGNSINLHSTWTGNAQTSQSVTVSTAISTGDTASESDFAAKTQTLTFAQNETSKTFTVETNQDSQAEENETFSVNLTNPTNGATISTSNGTAKGRINDDDTTTTSSVFAIASASGTEGNSINFTITRTGNTQTSQSVTVSIPEASVVLSNDFVPKTQTLTFQAGDTSQTFSIQTIQDNLIEPDETFNVALSNPTNGATISPTSGTAQGTIIDNDSAMSRREGRDVFTIKGNAAKVRLKAILKRHSSSLVNEIGVFKVDDENGSINGIVPDGVGYTQAALARARVIFSTIANIPNGFSTQDLTSLREFESGDNLRFYIIRNSTTDAVLAGITPSTEVLFSNSLTQKITNLNNGEFSLAWEDGFGTSISDFQDLVVNIQSTNESLPLGTNLHGQNQGEVIDLRDINQAVTADFILNREATFNNFIGFYQVVDDNGGIDTDGDQLADILPGQTGYAQAAVRGRVEGIDLTVNNQATSTFTNKQLIGGAIFAPFIISNGTVDQFLNNQVDQVYFAYLGANPDQTDHIRLLGNNIFGFEDLPDGGDQDFNDVIVRVNLSIE</sequence>
<feature type="domain" description="Calx-beta" evidence="5">
    <location>
        <begin position="477"/>
        <end position="578"/>
    </location>
</feature>
<feature type="domain" description="Calx-beta" evidence="5">
    <location>
        <begin position="364"/>
        <end position="462"/>
    </location>
</feature>
<dbReference type="Proteomes" id="UP000683511">
    <property type="component" value="Chromosome"/>
</dbReference>
<feature type="domain" description="Calx-beta" evidence="5">
    <location>
        <begin position="593"/>
        <end position="692"/>
    </location>
</feature>
<dbReference type="GO" id="GO:0005509">
    <property type="term" value="F:calcium ion binding"/>
    <property type="evidence" value="ECO:0007669"/>
    <property type="project" value="InterPro"/>
</dbReference>
<gene>
    <name evidence="6" type="ORF">B6N60_04262</name>
</gene>
<dbReference type="InterPro" id="IPR026919">
    <property type="entry name" value="ADGRV1"/>
</dbReference>
<keyword evidence="3" id="KW-0106">Calcium</keyword>
<dbReference type="InterPro" id="IPR038081">
    <property type="entry name" value="CalX-like_sf"/>
</dbReference>
<dbReference type="Gene3D" id="2.150.10.10">
    <property type="entry name" value="Serralysin-like metalloprotease, C-terminal"/>
    <property type="match status" value="3"/>
</dbReference>
<feature type="compositionally biased region" description="Polar residues" evidence="4">
    <location>
        <begin position="575"/>
        <end position="592"/>
    </location>
</feature>
<proteinExistence type="predicted"/>
<dbReference type="Pfam" id="PF03160">
    <property type="entry name" value="Calx-beta"/>
    <property type="match status" value="4"/>
</dbReference>
<dbReference type="SMART" id="SM00237">
    <property type="entry name" value="Calx_beta"/>
    <property type="match status" value="4"/>
</dbReference>
<dbReference type="PANTHER" id="PTHR46682:SF1">
    <property type="entry name" value="ADHESION G-PROTEIN COUPLED RECEPTOR V1"/>
    <property type="match status" value="1"/>
</dbReference>
<keyword evidence="2" id="KW-0677">Repeat</keyword>
<dbReference type="SUPFAM" id="SSF141072">
    <property type="entry name" value="CalX-like"/>
    <property type="match status" value="4"/>
</dbReference>
<dbReference type="InterPro" id="IPR011049">
    <property type="entry name" value="Serralysin-like_metalloprot_C"/>
</dbReference>
<dbReference type="PRINTS" id="PR00313">
    <property type="entry name" value="CABNDNGRPT"/>
</dbReference>
<feature type="region of interest" description="Disordered" evidence="4">
    <location>
        <begin position="459"/>
        <end position="485"/>
    </location>
</feature>
<evidence type="ECO:0000259" key="5">
    <source>
        <dbReference type="SMART" id="SM00237"/>
    </source>
</evidence>
<feature type="domain" description="Calx-beta" evidence="5">
    <location>
        <begin position="250"/>
        <end position="349"/>
    </location>
</feature>
<evidence type="ECO:0000313" key="7">
    <source>
        <dbReference type="Proteomes" id="UP000683511"/>
    </source>
</evidence>
<evidence type="ECO:0000256" key="2">
    <source>
        <dbReference type="ARBA" id="ARBA00022737"/>
    </source>
</evidence>
<dbReference type="PANTHER" id="PTHR46682">
    <property type="entry name" value="ADHESION G-PROTEIN COUPLED RECEPTOR V1"/>
    <property type="match status" value="1"/>
</dbReference>
<dbReference type="InterPro" id="IPR025193">
    <property type="entry name" value="DUF4114"/>
</dbReference>
<evidence type="ECO:0000256" key="3">
    <source>
        <dbReference type="ARBA" id="ARBA00022837"/>
    </source>
</evidence>
<organism evidence="6 7">
    <name type="scientific">Richelia sinica FACHB-800</name>
    <dbReference type="NCBI Taxonomy" id="1357546"/>
    <lineage>
        <taxon>Bacteria</taxon>
        <taxon>Bacillati</taxon>
        <taxon>Cyanobacteriota</taxon>
        <taxon>Cyanophyceae</taxon>
        <taxon>Nostocales</taxon>
        <taxon>Nostocaceae</taxon>
        <taxon>Richelia</taxon>
    </lineage>
</organism>
<dbReference type="GO" id="GO:0016020">
    <property type="term" value="C:membrane"/>
    <property type="evidence" value="ECO:0007669"/>
    <property type="project" value="InterPro"/>
</dbReference>
<dbReference type="SUPFAM" id="SSF51120">
    <property type="entry name" value="beta-Roll"/>
    <property type="match status" value="2"/>
</dbReference>
<feature type="compositionally biased region" description="Polar residues" evidence="4">
    <location>
        <begin position="459"/>
        <end position="476"/>
    </location>
</feature>
<dbReference type="InterPro" id="IPR003644">
    <property type="entry name" value="Calx_beta"/>
</dbReference>
<protein>
    <recommendedName>
        <fullName evidence="5">Calx-beta domain-containing protein</fullName>
    </recommendedName>
</protein>
<dbReference type="Gene3D" id="2.60.40.2030">
    <property type="match status" value="4"/>
</dbReference>
<dbReference type="InterPro" id="IPR001343">
    <property type="entry name" value="Hemolysn_Ca-bd"/>
</dbReference>
<dbReference type="Pfam" id="PF00353">
    <property type="entry name" value="HemolysinCabind"/>
    <property type="match status" value="4"/>
</dbReference>
<dbReference type="Pfam" id="PF13448">
    <property type="entry name" value="DUF4114"/>
    <property type="match status" value="1"/>
</dbReference>
<reference evidence="6" key="1">
    <citation type="submission" date="2017-04" db="EMBL/GenBank/DDBJ databases">
        <title>Genome deletions in a multicellular cyanobacterial endosymbiont for morphological adaptation in marine diatoms.</title>
        <authorList>
            <person name="Wang Y."/>
            <person name="Gao H."/>
            <person name="Li R."/>
            <person name="Xu X."/>
        </authorList>
    </citation>
    <scope>NUCLEOTIDE SEQUENCE</scope>
    <source>
        <strain evidence="6">FACHB 800</strain>
    </source>
</reference>
<evidence type="ECO:0000256" key="1">
    <source>
        <dbReference type="ARBA" id="ARBA00022729"/>
    </source>
</evidence>
<dbReference type="RefSeq" id="WP_244997451.1">
    <property type="nucleotide sequence ID" value="NZ_CP021056.1"/>
</dbReference>
<dbReference type="AlphaFoldDB" id="A0A975TCI3"/>